<reference evidence="1" key="2">
    <citation type="submission" date="2014-02" db="EMBL/GenBank/DDBJ databases">
        <title>Plasmid-mediated 2-methylpyridine and pyridine degradation in Arthrobacter sp. 68b.</title>
        <authorList>
            <person name="Stanislauskiene R."/>
            <person name="Rutkiene R."/>
            <person name="Gasparaviciute R."/>
            <person name="Meskiene R."/>
            <person name="Bachamatova I."/>
            <person name="Marcinkeviciene L."/>
            <person name="Meskys R."/>
        </authorList>
    </citation>
    <scope>NUCLEOTIDE SEQUENCE</scope>
    <source>
        <strain evidence="1">68b</strain>
        <plasmid evidence="1">p2MP</plasmid>
    </source>
</reference>
<geneLocation type="plasmid" evidence="1">
    <name>p2MP</name>
</geneLocation>
<dbReference type="AlphaFoldDB" id="A0A0F7G1E8"/>
<keyword evidence="1" id="KW-0614">Plasmid</keyword>
<name>A0A0F7G1E8_9MICC</name>
<sequence length="175" mass="18498">MTHLTSRAYYKARILLVPLGPSGAALVSTMSDAGLREVLIAAPASHPDGVLLRQIEAPETQLSTETVSDLAASTDMMVFLGSRLEETPDEFVAAMASAGRNQGTLLAGVLVGVGGWDSEPGSTSITVLRRELDMLVTVRKSDLARDFIEVLKGGTREAIPGKLFQHPTTGATHAQ</sequence>
<dbReference type="EMBL" id="KJ410765">
    <property type="protein sequence ID" value="AKG47402.1"/>
    <property type="molecule type" value="Genomic_DNA"/>
</dbReference>
<organism evidence="1">
    <name type="scientific">Arthrobacter sp. 68b</name>
    <dbReference type="NCBI Taxonomy" id="311808"/>
    <lineage>
        <taxon>Bacteria</taxon>
        <taxon>Bacillati</taxon>
        <taxon>Actinomycetota</taxon>
        <taxon>Actinomycetes</taxon>
        <taxon>Micrococcales</taxon>
        <taxon>Micrococcaceae</taxon>
        <taxon>Arthrobacter</taxon>
    </lineage>
</organism>
<accession>A0A0F7G1E8</accession>
<protein>
    <submittedName>
        <fullName evidence="1">Uncharacterized protein</fullName>
    </submittedName>
</protein>
<dbReference type="RefSeq" id="WP_173160844.1">
    <property type="nucleotide sequence ID" value="NZ_KJ410765.1"/>
</dbReference>
<evidence type="ECO:0000313" key="1">
    <source>
        <dbReference type="EMBL" id="AKG47402.1"/>
    </source>
</evidence>
<reference evidence="1" key="1">
    <citation type="journal article" date="2011" name="Biologija">
        <title>Analysis of phthalate degradation operon from Arthrobacter sp. 68b.</title>
        <authorList>
            <person name="Stanislauskiene R."/>
            <person name="Rudenkov M."/>
            <person name="Karvelis L."/>
            <person name="Gasparaviciute R."/>
            <person name="Meskiene R."/>
            <person name="Casaite V."/>
            <person name="Meskys R."/>
        </authorList>
    </citation>
    <scope>NUCLEOTIDE SEQUENCE</scope>
    <source>
        <strain evidence="1">68b</strain>
        <plasmid evidence="1">p2MP</plasmid>
    </source>
</reference>
<proteinExistence type="predicted"/>